<keyword evidence="2" id="KW-1185">Reference proteome</keyword>
<dbReference type="InterPro" id="IPR029058">
    <property type="entry name" value="AB_hydrolase_fold"/>
</dbReference>
<accession>A0ABT4GWK7</accession>
<comment type="caution">
    <text evidence="1">The sequence shown here is derived from an EMBL/GenBank/DDBJ whole genome shotgun (WGS) entry which is preliminary data.</text>
</comment>
<dbReference type="EMBL" id="JAMDNP010000019">
    <property type="protein sequence ID" value="MCY9761074.1"/>
    <property type="molecule type" value="Genomic_DNA"/>
</dbReference>
<reference evidence="1 2" key="1">
    <citation type="submission" date="2022-05" db="EMBL/GenBank/DDBJ databases">
        <title>Genome Sequencing of Bee-Associated Microbes.</title>
        <authorList>
            <person name="Dunlap C."/>
        </authorList>
    </citation>
    <scope>NUCLEOTIDE SEQUENCE [LARGE SCALE GENOMIC DNA]</scope>
    <source>
        <strain evidence="1 2">NRRL B-04010</strain>
    </source>
</reference>
<evidence type="ECO:0000313" key="1">
    <source>
        <dbReference type="EMBL" id="MCY9761074.1"/>
    </source>
</evidence>
<organism evidence="1 2">
    <name type="scientific">Paenibacillus alvei</name>
    <name type="common">Bacillus alvei</name>
    <dbReference type="NCBI Taxonomy" id="44250"/>
    <lineage>
        <taxon>Bacteria</taxon>
        <taxon>Bacillati</taxon>
        <taxon>Bacillota</taxon>
        <taxon>Bacilli</taxon>
        <taxon>Bacillales</taxon>
        <taxon>Paenibacillaceae</taxon>
        <taxon>Paenibacillus</taxon>
    </lineage>
</organism>
<dbReference type="Proteomes" id="UP001527181">
    <property type="component" value="Unassembled WGS sequence"/>
</dbReference>
<dbReference type="SUPFAM" id="SSF53474">
    <property type="entry name" value="alpha/beta-Hydrolases"/>
    <property type="match status" value="1"/>
</dbReference>
<gene>
    <name evidence="1" type="ORF">M5X12_10855</name>
</gene>
<evidence type="ECO:0008006" key="3">
    <source>
        <dbReference type="Google" id="ProtNLM"/>
    </source>
</evidence>
<evidence type="ECO:0000313" key="2">
    <source>
        <dbReference type="Proteomes" id="UP001527181"/>
    </source>
</evidence>
<sequence>MDKTGIMGHSFGGATAFNVLNINGRASAAVNMDGSLYKLDMNPLSSKPAMFLKADKLAEMKEQQLKGIGGHLLKGANNEFPEVTCH</sequence>
<proteinExistence type="predicted"/>
<protein>
    <recommendedName>
        <fullName evidence="3">1-alkyl-2-acetylglycerophosphocholine esterase</fullName>
    </recommendedName>
</protein>
<dbReference type="Gene3D" id="3.40.50.1820">
    <property type="entry name" value="alpha/beta hydrolase"/>
    <property type="match status" value="1"/>
</dbReference>
<dbReference type="Pfam" id="PF03403">
    <property type="entry name" value="PAF-AH_p_II"/>
    <property type="match status" value="1"/>
</dbReference>
<name>A0ABT4GWK7_PAEAL</name>